<dbReference type="SMART" id="SM00028">
    <property type="entry name" value="TPR"/>
    <property type="match status" value="3"/>
</dbReference>
<evidence type="ECO:0000256" key="2">
    <source>
        <dbReference type="ARBA" id="ARBA00022803"/>
    </source>
</evidence>
<dbReference type="AlphaFoldDB" id="A0A9D1N0S6"/>
<protein>
    <submittedName>
        <fullName evidence="4">Tetratricopeptide repeat protein</fullName>
    </submittedName>
</protein>
<dbReference type="EMBL" id="DVOD01000056">
    <property type="protein sequence ID" value="HIU93017.1"/>
    <property type="molecule type" value="Genomic_DNA"/>
</dbReference>
<dbReference type="PANTHER" id="PTHR45586:SF1">
    <property type="entry name" value="LIPOPOLYSACCHARIDE ASSEMBLY PROTEIN B"/>
    <property type="match status" value="1"/>
</dbReference>
<dbReference type="Gene3D" id="1.25.40.10">
    <property type="entry name" value="Tetratricopeptide repeat domain"/>
    <property type="match status" value="2"/>
</dbReference>
<evidence type="ECO:0000256" key="1">
    <source>
        <dbReference type="ARBA" id="ARBA00022737"/>
    </source>
</evidence>
<dbReference type="InterPro" id="IPR051012">
    <property type="entry name" value="CellSynth/LPSAsmb/PSIAsmb"/>
</dbReference>
<gene>
    <name evidence="4" type="ORF">IAD26_07785</name>
</gene>
<keyword evidence="1" id="KW-0677">Repeat</keyword>
<feature type="non-terminal residue" evidence="4">
    <location>
        <position position="1"/>
    </location>
</feature>
<feature type="repeat" description="TPR" evidence="3">
    <location>
        <begin position="35"/>
        <end position="68"/>
    </location>
</feature>
<dbReference type="Pfam" id="PF13174">
    <property type="entry name" value="TPR_6"/>
    <property type="match status" value="1"/>
</dbReference>
<dbReference type="InterPro" id="IPR019734">
    <property type="entry name" value="TPR_rpt"/>
</dbReference>
<dbReference type="SUPFAM" id="SSF48452">
    <property type="entry name" value="TPR-like"/>
    <property type="match status" value="1"/>
</dbReference>
<accession>A0A9D1N0S6</accession>
<reference evidence="4" key="2">
    <citation type="journal article" date="2021" name="PeerJ">
        <title>Extensive microbial diversity within the chicken gut microbiome revealed by metagenomics and culture.</title>
        <authorList>
            <person name="Gilroy R."/>
            <person name="Ravi A."/>
            <person name="Getino M."/>
            <person name="Pursley I."/>
            <person name="Horton D.L."/>
            <person name="Alikhan N.F."/>
            <person name="Baker D."/>
            <person name="Gharbi K."/>
            <person name="Hall N."/>
            <person name="Watson M."/>
            <person name="Adriaenssens E.M."/>
            <person name="Foster-Nyarko E."/>
            <person name="Jarju S."/>
            <person name="Secka A."/>
            <person name="Antonio M."/>
            <person name="Oren A."/>
            <person name="Chaudhuri R.R."/>
            <person name="La Ragione R."/>
            <person name="Hildebrand F."/>
            <person name="Pallen M.J."/>
        </authorList>
    </citation>
    <scope>NUCLEOTIDE SEQUENCE</scope>
    <source>
        <strain evidence="4">CHK154-7741</strain>
    </source>
</reference>
<dbReference type="PANTHER" id="PTHR45586">
    <property type="entry name" value="TPR REPEAT-CONTAINING PROTEIN PA4667"/>
    <property type="match status" value="1"/>
</dbReference>
<organism evidence="4 5">
    <name type="scientific">Candidatus Limenecus avicola</name>
    <dbReference type="NCBI Taxonomy" id="2840847"/>
    <lineage>
        <taxon>Bacteria</taxon>
        <taxon>Bacillati</taxon>
        <taxon>Bacillota</taxon>
        <taxon>Clostridia</taxon>
        <taxon>Eubacteriales</taxon>
        <taxon>Clostridiaceae</taxon>
        <taxon>Clostridiaceae incertae sedis</taxon>
        <taxon>Candidatus Limenecus</taxon>
    </lineage>
</organism>
<reference evidence="4" key="1">
    <citation type="submission" date="2020-10" db="EMBL/GenBank/DDBJ databases">
        <authorList>
            <person name="Gilroy R."/>
        </authorList>
    </citation>
    <scope>NUCLEOTIDE SEQUENCE</scope>
    <source>
        <strain evidence="4">CHK154-7741</strain>
    </source>
</reference>
<proteinExistence type="predicted"/>
<dbReference type="Proteomes" id="UP000886748">
    <property type="component" value="Unassembled WGS sequence"/>
</dbReference>
<dbReference type="InterPro" id="IPR011990">
    <property type="entry name" value="TPR-like_helical_dom_sf"/>
</dbReference>
<name>A0A9D1N0S6_9CLOT</name>
<comment type="caution">
    <text evidence="4">The sequence shown here is derived from an EMBL/GenBank/DDBJ whole genome shotgun (WGS) entry which is preliminary data.</text>
</comment>
<feature type="repeat" description="TPR" evidence="3">
    <location>
        <begin position="69"/>
        <end position="102"/>
    </location>
</feature>
<dbReference type="Pfam" id="PF13414">
    <property type="entry name" value="TPR_11"/>
    <property type="match status" value="1"/>
</dbReference>
<evidence type="ECO:0000313" key="5">
    <source>
        <dbReference type="Proteomes" id="UP000886748"/>
    </source>
</evidence>
<keyword evidence="2 3" id="KW-0802">TPR repeat</keyword>
<evidence type="ECO:0000256" key="3">
    <source>
        <dbReference type="PROSITE-ProRule" id="PRU00339"/>
    </source>
</evidence>
<evidence type="ECO:0000313" key="4">
    <source>
        <dbReference type="EMBL" id="HIU93017.1"/>
    </source>
</evidence>
<sequence>ESVLIKLGNAYKAKSETKNALDMYQKVIFKNLKNTDAMFNAGLCYAELNDNNNAIKSFKNVIAIDPNYAYAYYALGMAYENEKNYPESIANYEKFMTLTDDNETKAQVKNQIEYLKNKK</sequence>
<dbReference type="PROSITE" id="PS50005">
    <property type="entry name" value="TPR"/>
    <property type="match status" value="2"/>
</dbReference>